<dbReference type="InterPro" id="IPR009016">
    <property type="entry name" value="Fe_hydrogenase"/>
</dbReference>
<keyword evidence="2" id="KW-0479">Metal-binding</keyword>
<dbReference type="InterPro" id="IPR004108">
    <property type="entry name" value="Fe_hydrogenase_lsu_C"/>
</dbReference>
<proteinExistence type="inferred from homology"/>
<evidence type="ECO:0000259" key="3">
    <source>
        <dbReference type="Pfam" id="PF02906"/>
    </source>
</evidence>
<reference evidence="5" key="1">
    <citation type="journal article" date="2018" name="Nat. Microbiol.">
        <title>Leveraging single-cell genomics to expand the fungal tree of life.</title>
        <authorList>
            <person name="Ahrendt S.R."/>
            <person name="Quandt C.A."/>
            <person name="Ciobanu D."/>
            <person name="Clum A."/>
            <person name="Salamov A."/>
            <person name="Andreopoulos B."/>
            <person name="Cheng J.F."/>
            <person name="Woyke T."/>
            <person name="Pelin A."/>
            <person name="Henrissat B."/>
            <person name="Reynolds N.K."/>
            <person name="Benny G.L."/>
            <person name="Smith M.E."/>
            <person name="James T.Y."/>
            <person name="Grigoriev I.V."/>
        </authorList>
    </citation>
    <scope>NUCLEOTIDE SEQUENCE [LARGE SCALE GENOMIC DNA]</scope>
    <source>
        <strain evidence="5">ATCC 52028</strain>
    </source>
</reference>
<gene>
    <name evidence="4" type="ORF">CXG81DRAFT_8111</name>
</gene>
<keyword evidence="5" id="KW-1185">Reference proteome</keyword>
<dbReference type="EMBL" id="ML014172">
    <property type="protein sequence ID" value="RKP01435.1"/>
    <property type="molecule type" value="Genomic_DNA"/>
</dbReference>
<comment type="similarity">
    <text evidence="1">Belongs to the NARF family.</text>
</comment>
<name>A0A4P9X859_9FUNG</name>
<keyword evidence="2" id="KW-0408">Iron</keyword>
<dbReference type="Proteomes" id="UP000274922">
    <property type="component" value="Unassembled WGS sequence"/>
</dbReference>
<keyword evidence="2" id="KW-0004">4Fe-4S</keyword>
<organism evidence="4 5">
    <name type="scientific">Caulochytrium protostelioides</name>
    <dbReference type="NCBI Taxonomy" id="1555241"/>
    <lineage>
        <taxon>Eukaryota</taxon>
        <taxon>Fungi</taxon>
        <taxon>Fungi incertae sedis</taxon>
        <taxon>Chytridiomycota</taxon>
        <taxon>Chytridiomycota incertae sedis</taxon>
        <taxon>Chytridiomycetes</taxon>
        <taxon>Caulochytriales</taxon>
        <taxon>Caulochytriaceae</taxon>
        <taxon>Caulochytrium</taxon>
    </lineage>
</organism>
<evidence type="ECO:0000256" key="2">
    <source>
        <dbReference type="ARBA" id="ARBA00022485"/>
    </source>
</evidence>
<evidence type="ECO:0000313" key="4">
    <source>
        <dbReference type="EMBL" id="RKP01435.1"/>
    </source>
</evidence>
<dbReference type="SUPFAM" id="SSF53920">
    <property type="entry name" value="Fe-only hydrogenase"/>
    <property type="match status" value="1"/>
</dbReference>
<sequence length="501" mass="54312">MAFSGALILSDLNDFITPSQECIKPVAIKKRNRAADATGQDGGEPARAAHQPRTAIRVDDASNYYAMSETTGHEEKLEKAAITLNDCLACSGCVTSAESMLITLQSHHELYKVLDANADPATPAADRRVVVVSISPQTRASLAAAHGLSVQQVAEKLEQFFHVLGVAAVVDTAWMREISLRVAAQEFVQRYRALHPETNPTQLLSATSETVNVLPTSPPPKLPLLASACPGWICYAEKSHGALLPYISTTKSPQQVAGAYVKHYLARSLSPPGDPATRGVAPNQIYHVTIMPCYDKKLEASRPDFYDETFATRDVDCVLTTGECERMLRERGPHLPGMPVNDALYRSEHGRLLGSEGSTSGGYLSHIFRYAAATLFGILIEPGLLDDGDTLLQRPAPHPHVRFVPGRNADTAQWHLCRDAQDPNETPLLRFATAYGFRNLQSGVVIRRRGITQRTGTSIRPASSRRAGRAHAGDPADLHFIEVMACPSGCINGGGQLRAQP</sequence>
<feature type="domain" description="Iron hydrogenase large subunit C-terminal" evidence="3">
    <location>
        <begin position="129"/>
        <end position="494"/>
    </location>
</feature>
<dbReference type="Gene3D" id="3.40.950.10">
    <property type="entry name" value="Fe-only Hydrogenase (Larger Subunit), Chain L, domain 3"/>
    <property type="match status" value="1"/>
</dbReference>
<dbReference type="OrthoDB" id="10253113at2759"/>
<dbReference type="AlphaFoldDB" id="A0A4P9X859"/>
<evidence type="ECO:0000256" key="1">
    <source>
        <dbReference type="ARBA" id="ARBA00006596"/>
    </source>
</evidence>
<dbReference type="Pfam" id="PF02906">
    <property type="entry name" value="Fe_hyd_lg_C"/>
    <property type="match status" value="1"/>
</dbReference>
<accession>A0A4P9X859</accession>
<protein>
    <recommendedName>
        <fullName evidence="3">Iron hydrogenase large subunit C-terminal domain-containing protein</fullName>
    </recommendedName>
</protein>
<dbReference type="InterPro" id="IPR050340">
    <property type="entry name" value="Cytosolic_Fe-S_CAF"/>
</dbReference>
<dbReference type="PANTHER" id="PTHR11615">
    <property type="entry name" value="NITRATE, FORMATE, IRON DEHYDROGENASE"/>
    <property type="match status" value="1"/>
</dbReference>
<evidence type="ECO:0000313" key="5">
    <source>
        <dbReference type="Proteomes" id="UP000274922"/>
    </source>
</evidence>
<dbReference type="GO" id="GO:0051539">
    <property type="term" value="F:4 iron, 4 sulfur cluster binding"/>
    <property type="evidence" value="ECO:0007669"/>
    <property type="project" value="UniProtKB-KW"/>
</dbReference>
<feature type="non-terminal residue" evidence="4">
    <location>
        <position position="501"/>
    </location>
</feature>
<dbReference type="STRING" id="1555241.A0A4P9X859"/>
<dbReference type="Gene3D" id="3.40.50.1780">
    <property type="match status" value="2"/>
</dbReference>
<keyword evidence="2" id="KW-0411">Iron-sulfur</keyword>